<evidence type="ECO:0000256" key="2">
    <source>
        <dbReference type="ARBA" id="ARBA00023004"/>
    </source>
</evidence>
<keyword evidence="1 7" id="KW-0479">Metal-binding</keyword>
<feature type="region of interest" description="Disordered" evidence="8">
    <location>
        <begin position="294"/>
        <end position="654"/>
    </location>
</feature>
<keyword evidence="5" id="KW-0238">DNA-binding</keyword>
<evidence type="ECO:0000256" key="3">
    <source>
        <dbReference type="ARBA" id="ARBA00023015"/>
    </source>
</evidence>
<evidence type="ECO:0000313" key="12">
    <source>
        <dbReference type="Proteomes" id="UP001596096"/>
    </source>
</evidence>
<keyword evidence="7" id="KW-0349">Heme</keyword>
<dbReference type="InterPro" id="IPR009056">
    <property type="entry name" value="Cyt_c-like_dom"/>
</dbReference>
<evidence type="ECO:0000313" key="11">
    <source>
        <dbReference type="EMBL" id="MFC5820334.1"/>
    </source>
</evidence>
<feature type="region of interest" description="Disordered" evidence="8">
    <location>
        <begin position="797"/>
        <end position="836"/>
    </location>
</feature>
<evidence type="ECO:0000256" key="6">
    <source>
        <dbReference type="ARBA" id="ARBA00023163"/>
    </source>
</evidence>
<feature type="compositionally biased region" description="Basic and acidic residues" evidence="8">
    <location>
        <begin position="474"/>
        <end position="487"/>
    </location>
</feature>
<dbReference type="InterPro" id="IPR007627">
    <property type="entry name" value="RNA_pol_sigma70_r2"/>
</dbReference>
<feature type="compositionally biased region" description="Polar residues" evidence="8">
    <location>
        <begin position="368"/>
        <end position="383"/>
    </location>
</feature>
<keyword evidence="6" id="KW-0804">Transcription</keyword>
<feature type="domain" description="Cytochrome c" evidence="10">
    <location>
        <begin position="192"/>
        <end position="320"/>
    </location>
</feature>
<feature type="transmembrane region" description="Helical" evidence="9">
    <location>
        <begin position="269"/>
        <end position="289"/>
    </location>
</feature>
<evidence type="ECO:0000256" key="7">
    <source>
        <dbReference type="PROSITE-ProRule" id="PRU00433"/>
    </source>
</evidence>
<feature type="compositionally biased region" description="Basic and acidic residues" evidence="8">
    <location>
        <begin position="496"/>
        <end position="534"/>
    </location>
</feature>
<protein>
    <submittedName>
        <fullName evidence="11">Zf-HC2 domain-containing protein</fullName>
    </submittedName>
</protein>
<dbReference type="EMBL" id="JBHSNW010000024">
    <property type="protein sequence ID" value="MFC5820334.1"/>
    <property type="molecule type" value="Genomic_DNA"/>
</dbReference>
<dbReference type="Proteomes" id="UP001596096">
    <property type="component" value="Unassembled WGS sequence"/>
</dbReference>
<dbReference type="PANTHER" id="PTHR43133">
    <property type="entry name" value="RNA POLYMERASE ECF-TYPE SIGMA FACTO"/>
    <property type="match status" value="1"/>
</dbReference>
<dbReference type="RefSeq" id="WP_219545491.1">
    <property type="nucleotide sequence ID" value="NZ_JAHKRN010000016.1"/>
</dbReference>
<feature type="compositionally biased region" description="Basic and acidic residues" evidence="8">
    <location>
        <begin position="554"/>
        <end position="654"/>
    </location>
</feature>
<keyword evidence="4" id="KW-0731">Sigma factor</keyword>
<feature type="compositionally biased region" description="Gly residues" evidence="8">
    <location>
        <begin position="323"/>
        <end position="361"/>
    </location>
</feature>
<organism evidence="11 12">
    <name type="scientific">Nonomuraea harbinensis</name>
    <dbReference type="NCBI Taxonomy" id="1286938"/>
    <lineage>
        <taxon>Bacteria</taxon>
        <taxon>Bacillati</taxon>
        <taxon>Actinomycetota</taxon>
        <taxon>Actinomycetes</taxon>
        <taxon>Streptosporangiales</taxon>
        <taxon>Streptosporangiaceae</taxon>
        <taxon>Nonomuraea</taxon>
    </lineage>
</organism>
<keyword evidence="9" id="KW-0472">Membrane</keyword>
<feature type="compositionally biased region" description="Gly residues" evidence="8">
    <location>
        <begin position="815"/>
        <end position="829"/>
    </location>
</feature>
<keyword evidence="9" id="KW-0812">Transmembrane</keyword>
<evidence type="ECO:0000256" key="8">
    <source>
        <dbReference type="SAM" id="MobiDB-lite"/>
    </source>
</evidence>
<evidence type="ECO:0000256" key="4">
    <source>
        <dbReference type="ARBA" id="ARBA00023082"/>
    </source>
</evidence>
<feature type="region of interest" description="Disordered" evidence="8">
    <location>
        <begin position="887"/>
        <end position="931"/>
    </location>
</feature>
<dbReference type="InterPro" id="IPR027383">
    <property type="entry name" value="Znf_put"/>
</dbReference>
<gene>
    <name evidence="11" type="ORF">ACFPUY_34985</name>
</gene>
<feature type="compositionally biased region" description="Low complexity" evidence="8">
    <location>
        <begin position="401"/>
        <end position="412"/>
    </location>
</feature>
<dbReference type="InterPro" id="IPR039425">
    <property type="entry name" value="RNA_pol_sigma-70-like"/>
</dbReference>
<keyword evidence="3" id="KW-0805">Transcription regulation</keyword>
<name>A0ABW1C5E6_9ACTN</name>
<keyword evidence="12" id="KW-1185">Reference proteome</keyword>
<feature type="region of interest" description="Disordered" evidence="8">
    <location>
        <begin position="1070"/>
        <end position="1105"/>
    </location>
</feature>
<feature type="compositionally biased region" description="Basic and acidic residues" evidence="8">
    <location>
        <begin position="1266"/>
        <end position="1289"/>
    </location>
</feature>
<feature type="compositionally biased region" description="Basic and acidic residues" evidence="8">
    <location>
        <begin position="1070"/>
        <end position="1096"/>
    </location>
</feature>
<sequence>MSVETPQSDAYLLHAVRGGDATAYGQLYERHVAAARALAGQLVYGEAEVEDVVAESFTRVLDHVGRGGGPASAFRTYLLIVVRRTVHDRTRVTGEIELSDTAMPADPASARLEGSLIAQAYLSLAERWRAVLWHTEVENARSADVAPLLGLSANGVSALAYRAREGLRQAYLQLYLTGSPPPECKAVIGKLGAYVRGGLTRRDSRSVDEHVRDCPNCHTVLRELTDVNRGLRTVIGPLVLGDVAAGYLEALSRPAPAPRRTLGRMRRTHVAVAGGAATVMAVAAAFAVVSGQDVGARPDAQPRSAADQYDHVGPYGENLSHTGAGGTGGSGSDGSGGDRSGVDGPGSDGSGGDGSGPGGSDADGPGAQAQSSSGTGPQGSESAGPSDAAPQDTGTQGSGTPAAASPSDSKAAGLHGEAGTADRPSAMGPHGPSRAGVPSGRPPALVPPHDHDGNHTGSPDHASGDRTGASPGEASRDRTGPPDREHAGSSSSGASADRDGSSPGRPARERAGSSSGKPDRDRGDSSSDRRRERGGFSPGGPDRGRAGSSSGDPGEDRGGSSSRMPDRDRGGSSSRDPRRDRAGSSSRTPDRERAGSSPGEARRDRGGSSSGRDRDGSSSEVPRRDRARSSSDEAGGERARRPERERVGASSERRTARLRASVAAMGSLVRGEDGIVAMRVRNIGNAPTRDIYAAIELPPGVTLVPQTSPIAETPWTVPGKPGTAQWVAAERHAASRLSQSATDTDTEGWDTSEVSPRDDGTFTPGTAIPVHTRGVAAGLGAVGWGVLLPAALHELPPETAGSPAGGSVRAQEGTAEGGGGVDVSAGRGGTVRPPAVMRGRSASSLADGYASQAQESSAVNREVTNLGGGVLLPAAMRWHEGEAASGFARAQEGAADREGTDVGGGVLPPAALREPSQKGAGSLGRLRGSATGAGDQAAVQWVVDEAEAEDRATVQWVDKAETHGRAAVQWVGDVREGRAGGWACRAVRGGARCARAPLAAGKAASVFLRVRVARDAPEGEGPRLRVEAGALRLSARAPVGVREGGAPARFAADGKVTVRAVGNGLLTCPDKRQGCAERPKGEHRDGDLEPLDLDRSRKTKASSAARLDLPQGGRILWAGLYWSATAEGAGPIKLKPPGRGRYVTVRPSRVAWQKLTHGPAYQAYADVTGLAASAAKNGEWWAADPPMGTRGHAGWSLVVVTTDPAAPYGNAVVLDDTRIVGGDSPALRLPLGGLEPAGAPARVELVAWAGDAGLRGDRLSPGNGRVRPERGDRDEGDGRVTPEARDRDAGNASVGTTFGVDIDTVSHVLGRRPNLTIMGKEGVVLFGVVAVSVRARP</sequence>
<dbReference type="PANTHER" id="PTHR43133:SF8">
    <property type="entry name" value="RNA POLYMERASE SIGMA FACTOR HI_1459-RELATED"/>
    <property type="match status" value="1"/>
</dbReference>
<comment type="caution">
    <text evidence="11">The sequence shown here is derived from an EMBL/GenBank/DDBJ whole genome shotgun (WGS) entry which is preliminary data.</text>
</comment>
<dbReference type="PROSITE" id="PS51007">
    <property type="entry name" value="CYTC"/>
    <property type="match status" value="1"/>
</dbReference>
<feature type="region of interest" description="Disordered" evidence="8">
    <location>
        <begin position="1257"/>
        <end position="1293"/>
    </location>
</feature>
<feature type="region of interest" description="Disordered" evidence="8">
    <location>
        <begin position="735"/>
        <end position="764"/>
    </location>
</feature>
<keyword evidence="9" id="KW-1133">Transmembrane helix</keyword>
<accession>A0ABW1C5E6</accession>
<evidence type="ECO:0000259" key="10">
    <source>
        <dbReference type="PROSITE" id="PS51007"/>
    </source>
</evidence>
<keyword evidence="2 7" id="KW-0408">Iron</keyword>
<proteinExistence type="predicted"/>
<evidence type="ECO:0000256" key="9">
    <source>
        <dbReference type="SAM" id="Phobius"/>
    </source>
</evidence>
<reference evidence="12" key="1">
    <citation type="journal article" date="2019" name="Int. J. Syst. Evol. Microbiol.">
        <title>The Global Catalogue of Microorganisms (GCM) 10K type strain sequencing project: providing services to taxonomists for standard genome sequencing and annotation.</title>
        <authorList>
            <consortium name="The Broad Institute Genomics Platform"/>
            <consortium name="The Broad Institute Genome Sequencing Center for Infectious Disease"/>
            <person name="Wu L."/>
            <person name="Ma J."/>
        </authorList>
    </citation>
    <scope>NUCLEOTIDE SEQUENCE [LARGE SCALE GENOMIC DNA]</scope>
    <source>
        <strain evidence="12">CGMCC 4.7106</strain>
    </source>
</reference>
<dbReference type="Pfam" id="PF13490">
    <property type="entry name" value="zf-HC2"/>
    <property type="match status" value="1"/>
</dbReference>
<dbReference type="Pfam" id="PF04542">
    <property type="entry name" value="Sigma70_r2"/>
    <property type="match status" value="1"/>
</dbReference>
<evidence type="ECO:0000256" key="1">
    <source>
        <dbReference type="ARBA" id="ARBA00022723"/>
    </source>
</evidence>
<evidence type="ECO:0000256" key="5">
    <source>
        <dbReference type="ARBA" id="ARBA00023125"/>
    </source>
</evidence>